<gene>
    <name evidence="2" type="ORF">CIRG_07954</name>
</gene>
<reference evidence="3" key="1">
    <citation type="journal article" date="2010" name="Genome Res.">
        <title>Population genomic sequencing of Coccidioides fungi reveals recent hybridization and transposon control.</title>
        <authorList>
            <person name="Neafsey D.E."/>
            <person name="Barker B.M."/>
            <person name="Sharpton T.J."/>
            <person name="Stajich J.E."/>
            <person name="Park D.J."/>
            <person name="Whiston E."/>
            <person name="Hung C.-Y."/>
            <person name="McMahan C."/>
            <person name="White J."/>
            <person name="Sykes S."/>
            <person name="Heiman D."/>
            <person name="Young S."/>
            <person name="Zeng Q."/>
            <person name="Abouelleil A."/>
            <person name="Aftuck L."/>
            <person name="Bessette D."/>
            <person name="Brown A."/>
            <person name="FitzGerald M."/>
            <person name="Lui A."/>
            <person name="Macdonald J.P."/>
            <person name="Priest M."/>
            <person name="Orbach M.J."/>
            <person name="Galgiani J.N."/>
            <person name="Kirkland T.N."/>
            <person name="Cole G.T."/>
            <person name="Birren B.W."/>
            <person name="Henn M.R."/>
            <person name="Taylor J.W."/>
            <person name="Rounsley S.D."/>
        </authorList>
    </citation>
    <scope>NUCLEOTIDE SEQUENCE [LARGE SCALE GENOMIC DNA]</scope>
    <source>
        <strain evidence="3">RMSCC 2394</strain>
    </source>
</reference>
<dbReference type="OrthoDB" id="205993at2759"/>
<evidence type="ECO:0000313" key="3">
    <source>
        <dbReference type="Proteomes" id="UP000054565"/>
    </source>
</evidence>
<protein>
    <submittedName>
        <fullName evidence="2">Transcription factor 25</fullName>
    </submittedName>
</protein>
<dbReference type="EMBL" id="DS028097">
    <property type="protein sequence ID" value="KMP08273.1"/>
    <property type="molecule type" value="Genomic_DNA"/>
</dbReference>
<organism evidence="2 3">
    <name type="scientific">Coccidioides immitis RMSCC 2394</name>
    <dbReference type="NCBI Taxonomy" id="404692"/>
    <lineage>
        <taxon>Eukaryota</taxon>
        <taxon>Fungi</taxon>
        <taxon>Dikarya</taxon>
        <taxon>Ascomycota</taxon>
        <taxon>Pezizomycotina</taxon>
        <taxon>Eurotiomycetes</taxon>
        <taxon>Eurotiomycetidae</taxon>
        <taxon>Onygenales</taxon>
        <taxon>Onygenaceae</taxon>
        <taxon>Coccidioides</taxon>
    </lineage>
</organism>
<dbReference type="GO" id="GO:1990116">
    <property type="term" value="P:ribosome-associated ubiquitin-dependent protein catabolic process"/>
    <property type="evidence" value="ECO:0007669"/>
    <property type="project" value="TreeGrafter"/>
</dbReference>
<dbReference type="PANTHER" id="PTHR22684:SF0">
    <property type="entry name" value="RIBOSOME QUALITY CONTROL COMPLEX SUBUNIT TCF25"/>
    <property type="match status" value="1"/>
</dbReference>
<evidence type="ECO:0000313" key="2">
    <source>
        <dbReference type="EMBL" id="KMP08273.1"/>
    </source>
</evidence>
<proteinExistence type="predicted"/>
<dbReference type="InterPro" id="IPR006994">
    <property type="entry name" value="TCF25/Rqc1"/>
</dbReference>
<dbReference type="PANTHER" id="PTHR22684">
    <property type="entry name" value="NULP1-RELATED"/>
    <property type="match status" value="1"/>
</dbReference>
<dbReference type="STRING" id="404692.A0A0J6YMW0"/>
<sequence>MSFRAFKRLQKQRELEQQKAEQDNASDDDSQDLKPSTSKFNAFDLLETEGADEQQSDIEEAPLEAKPEPAPTPKTGGSKKKKQKKQKGKKGTVTKDVRPSGSATPKHEDLDDIDRALQELSTKNAGEGPDNLADRQSRIANDETENMLCALLAVDSKRLNAMNEMKRLFGNAAVESRHSNGGQQFPARRRERNRQALDLGRALTGRFSPASRGQDLSGTTLRKNVLMQGKDEWPRANSGGLGMEVVEKRPSGVTEYKFVHNAAYVDAQSQFDMCVQSMQAERMIEHLQFNPYHISTLLQVSEIAKHQGDHAVSGDLLERALFNIGRSVQSSFASCIKEGKARLDFNLKENRELWLAGWRYIINLGMKGTWKTAYEWAKLLLSLDDEDPYCVSLTIDQIAIKAREHEHFIQLCSHPTFKGRWELFPNIQCSLALAHFQKGNAKESRAQLRFAMSRYPWVFCRLVQELNVNSVPKSIWGAQAPDDAFRLLTELYINRAKDIWNTPEAISLLVEVAGNISAPEPAAKAPEISLNVARHIILSDIPAVTTHLPRTFTTRHISASDPLPPNGLPEGQSASSWFFDAVRNAIGLDNAEHLRGGFAPPGGDDSGSEDAEWPEGSEEGTVTYLLDEGWQELCQFLDVHGIDPGNWQIDRDRTPLASWVETLRRLDPEPQNFFMQFAATTSNADIMLELLREELARQTEEG</sequence>
<dbReference type="AlphaFoldDB" id="A0A0J6YMW0"/>
<evidence type="ECO:0000256" key="1">
    <source>
        <dbReference type="SAM" id="MobiDB-lite"/>
    </source>
</evidence>
<dbReference type="Proteomes" id="UP000054565">
    <property type="component" value="Unassembled WGS sequence"/>
</dbReference>
<dbReference type="Pfam" id="PF04910">
    <property type="entry name" value="Tcf25"/>
    <property type="match status" value="1"/>
</dbReference>
<dbReference type="GO" id="GO:0072344">
    <property type="term" value="P:rescue of stalled ribosome"/>
    <property type="evidence" value="ECO:0007669"/>
    <property type="project" value="TreeGrafter"/>
</dbReference>
<feature type="compositionally biased region" description="Basic and acidic residues" evidence="1">
    <location>
        <begin position="11"/>
        <end position="22"/>
    </location>
</feature>
<feature type="region of interest" description="Disordered" evidence="1">
    <location>
        <begin position="1"/>
        <end position="112"/>
    </location>
</feature>
<dbReference type="GO" id="GO:1990112">
    <property type="term" value="C:RQC complex"/>
    <property type="evidence" value="ECO:0007669"/>
    <property type="project" value="TreeGrafter"/>
</dbReference>
<name>A0A0J6YMW0_COCIT</name>
<feature type="compositionally biased region" description="Basic residues" evidence="1">
    <location>
        <begin position="1"/>
        <end position="10"/>
    </location>
</feature>
<accession>A0A0J6YMW0</accession>
<feature type="compositionally biased region" description="Acidic residues" evidence="1">
    <location>
        <begin position="606"/>
        <end position="618"/>
    </location>
</feature>
<feature type="compositionally biased region" description="Basic residues" evidence="1">
    <location>
        <begin position="77"/>
        <end position="92"/>
    </location>
</feature>
<feature type="compositionally biased region" description="Acidic residues" evidence="1">
    <location>
        <begin position="46"/>
        <end position="62"/>
    </location>
</feature>
<feature type="region of interest" description="Disordered" evidence="1">
    <location>
        <begin position="594"/>
        <end position="618"/>
    </location>
</feature>